<comment type="similarity">
    <text evidence="2">Belongs to the UbiA prenyltransferase family.</text>
</comment>
<feature type="transmembrane region" description="Helical" evidence="7">
    <location>
        <begin position="40"/>
        <end position="62"/>
    </location>
</feature>
<dbReference type="Pfam" id="PF01040">
    <property type="entry name" value="UbiA"/>
    <property type="match status" value="1"/>
</dbReference>
<dbReference type="InterPro" id="IPR044878">
    <property type="entry name" value="UbiA_sf"/>
</dbReference>
<keyword evidence="6 7" id="KW-0472">Membrane</keyword>
<evidence type="ECO:0000256" key="3">
    <source>
        <dbReference type="ARBA" id="ARBA00022679"/>
    </source>
</evidence>
<dbReference type="PANTHER" id="PTHR43009">
    <property type="entry name" value="HOMOGENTISATE SOLANESYLTRANSFERASE, CHLOROPLASTIC"/>
    <property type="match status" value="1"/>
</dbReference>
<dbReference type="EC" id="2.5.1.115" evidence="8"/>
<name>A0A6J4HWG3_9CYAN</name>
<evidence type="ECO:0000256" key="5">
    <source>
        <dbReference type="ARBA" id="ARBA00022989"/>
    </source>
</evidence>
<gene>
    <name evidence="8" type="ORF">AVDCRST_MAG92-1199</name>
</gene>
<dbReference type="InterPro" id="IPR044502">
    <property type="entry name" value="AtHST-like"/>
</dbReference>
<keyword evidence="4 7" id="KW-0812">Transmembrane</keyword>
<dbReference type="EC" id="2.5.1.116" evidence="8"/>
<dbReference type="AlphaFoldDB" id="A0A6J4HWG3"/>
<feature type="transmembrane region" description="Helical" evidence="7">
    <location>
        <begin position="315"/>
        <end position="332"/>
    </location>
</feature>
<keyword evidence="3 8" id="KW-0808">Transferase</keyword>
<feature type="transmembrane region" description="Helical" evidence="7">
    <location>
        <begin position="279"/>
        <end position="295"/>
    </location>
</feature>
<organism evidence="8">
    <name type="scientific">uncultured Coleofasciculus sp</name>
    <dbReference type="NCBI Taxonomy" id="1267456"/>
    <lineage>
        <taxon>Bacteria</taxon>
        <taxon>Bacillati</taxon>
        <taxon>Cyanobacteriota</taxon>
        <taxon>Cyanophyceae</taxon>
        <taxon>Coleofasciculales</taxon>
        <taxon>Coleofasciculaceae</taxon>
        <taxon>Coleofasciculus</taxon>
        <taxon>environmental samples</taxon>
    </lineage>
</organism>
<dbReference type="GO" id="GO:0010356">
    <property type="term" value="F:homogentisate geranylgeranyltransferase activity"/>
    <property type="evidence" value="ECO:0007669"/>
    <property type="project" value="UniProtKB-EC"/>
</dbReference>
<evidence type="ECO:0000313" key="8">
    <source>
        <dbReference type="EMBL" id="CAA9234728.1"/>
    </source>
</evidence>
<reference evidence="8" key="1">
    <citation type="submission" date="2020-02" db="EMBL/GenBank/DDBJ databases">
        <authorList>
            <person name="Meier V. D."/>
        </authorList>
    </citation>
    <scope>NUCLEOTIDE SEQUENCE</scope>
    <source>
        <strain evidence="8">AVDCRST_MAG92</strain>
    </source>
</reference>
<evidence type="ECO:0000256" key="2">
    <source>
        <dbReference type="ARBA" id="ARBA00005985"/>
    </source>
</evidence>
<dbReference type="PANTHER" id="PTHR43009:SF7">
    <property type="entry name" value="HOMOGENTISATE GERANYLGERANYLTRANSFERASE, CHLOROPLASTIC"/>
    <property type="match status" value="1"/>
</dbReference>
<feature type="transmembrane region" description="Helical" evidence="7">
    <location>
        <begin position="169"/>
        <end position="196"/>
    </location>
</feature>
<feature type="transmembrane region" description="Helical" evidence="7">
    <location>
        <begin position="125"/>
        <end position="149"/>
    </location>
</feature>
<evidence type="ECO:0000256" key="4">
    <source>
        <dbReference type="ARBA" id="ARBA00022692"/>
    </source>
</evidence>
<dbReference type="InterPro" id="IPR000537">
    <property type="entry name" value="UbiA_prenyltransferase"/>
</dbReference>
<feature type="transmembrane region" description="Helical" evidence="7">
    <location>
        <begin position="255"/>
        <end position="274"/>
    </location>
</feature>
<dbReference type="CDD" id="cd13960">
    <property type="entry name" value="PT_UbiA_HPT1"/>
    <property type="match status" value="1"/>
</dbReference>
<feature type="transmembrane region" description="Helical" evidence="7">
    <location>
        <begin position="74"/>
        <end position="93"/>
    </location>
</feature>
<accession>A0A6J4HWG3</accession>
<protein>
    <submittedName>
        <fullName evidence="8">Homogentisate phytyltransferase @ Homogentisate geranylgeranyltransferase</fullName>
        <ecNumber evidence="8">2.5.1.115</ecNumber>
        <ecNumber evidence="8">2.5.1.116</ecNumber>
    </submittedName>
</protein>
<comment type="subcellular location">
    <subcellularLocation>
        <location evidence="1">Membrane</location>
        <topology evidence="1">Multi-pass membrane protein</topology>
    </subcellularLocation>
</comment>
<sequence length="333" mass="37340">MTNKMSQISPQNSTASYINLFQQPAQWLYAFWKFSRPHTIIGTSLSVLALYVITLATASGGATSLWHSLSSSDSWVQLLGSWMACLGGNVYIVGLNQLEDVEIDQINKPHLPIAAGEFSRRQAQVIVGVLGILALLLAWLLGPWLLLMVGTSLAIGTAYSLPPIRLKRFPLWAALCIFLVRGVVVNLGLFFHFSWVSQPYAVMIPTPAVWALTGFILVFTFAIAIFKDIPDLEGDKQYNIRTFTIQLGKPVVFNLARWVLTLCYLGMMLAGLWLNSVNFAFLISTHLVALGLMWWQSLQVDLQDKFAIAQYYQFIWKLFFLEYFIFPAACLLG</sequence>
<evidence type="ECO:0000256" key="1">
    <source>
        <dbReference type="ARBA" id="ARBA00004141"/>
    </source>
</evidence>
<dbReference type="Gene3D" id="1.20.120.1780">
    <property type="entry name" value="UbiA prenyltransferase"/>
    <property type="match status" value="1"/>
</dbReference>
<dbReference type="Gene3D" id="1.10.357.140">
    <property type="entry name" value="UbiA prenyltransferase"/>
    <property type="match status" value="1"/>
</dbReference>
<proteinExistence type="inferred from homology"/>
<dbReference type="GO" id="GO:0016020">
    <property type="term" value="C:membrane"/>
    <property type="evidence" value="ECO:0007669"/>
    <property type="project" value="UniProtKB-SubCell"/>
</dbReference>
<dbReference type="NCBIfam" id="NF009525">
    <property type="entry name" value="PRK12887.1"/>
    <property type="match status" value="1"/>
</dbReference>
<keyword evidence="5 7" id="KW-1133">Transmembrane helix</keyword>
<dbReference type="EMBL" id="CADCTM010000167">
    <property type="protein sequence ID" value="CAA9234728.1"/>
    <property type="molecule type" value="Genomic_DNA"/>
</dbReference>
<evidence type="ECO:0000256" key="6">
    <source>
        <dbReference type="ARBA" id="ARBA00023136"/>
    </source>
</evidence>
<feature type="transmembrane region" description="Helical" evidence="7">
    <location>
        <begin position="208"/>
        <end position="226"/>
    </location>
</feature>
<evidence type="ECO:0000256" key="7">
    <source>
        <dbReference type="SAM" id="Phobius"/>
    </source>
</evidence>
<dbReference type="GO" id="GO:0010176">
    <property type="term" value="F:homogentisate phytyltransferase activity"/>
    <property type="evidence" value="ECO:0007669"/>
    <property type="project" value="UniProtKB-EC"/>
</dbReference>